<accession>A0A1W6LGH2</accession>
<reference evidence="1 2" key="1">
    <citation type="submission" date="2016-04" db="EMBL/GenBank/DDBJ databases">
        <title>Complete genome sequence of natural rubber-degrading, novel Gram-negative bacterium, Rhizobacter gummiphilus strain NS21.</title>
        <authorList>
            <person name="Tabata M."/>
            <person name="Kasai D."/>
            <person name="Fukuda M."/>
        </authorList>
    </citation>
    <scope>NUCLEOTIDE SEQUENCE [LARGE SCALE GENOMIC DNA]</scope>
    <source>
        <strain evidence="1 2">NS21</strain>
    </source>
</reference>
<keyword evidence="2" id="KW-1185">Reference proteome</keyword>
<dbReference type="Proteomes" id="UP000193427">
    <property type="component" value="Chromosome"/>
</dbReference>
<dbReference type="EMBL" id="CP015118">
    <property type="protein sequence ID" value="ARN23313.1"/>
    <property type="molecule type" value="Genomic_DNA"/>
</dbReference>
<name>A0A1W6LGH2_9BURK</name>
<sequence length="67" mass="7434">MPAMRHFLRQRSARLYLLGHGLIFIGAWSIEATGSYVPMALAASAGLMLSMPLFCERLARAKAARQR</sequence>
<evidence type="ECO:0000313" key="1">
    <source>
        <dbReference type="EMBL" id="ARN23313.1"/>
    </source>
</evidence>
<dbReference type="KEGG" id="rgu:A4W93_27290"/>
<organism evidence="1 2">
    <name type="scientific">Piscinibacter gummiphilus</name>
    <dbReference type="NCBI Taxonomy" id="946333"/>
    <lineage>
        <taxon>Bacteria</taxon>
        <taxon>Pseudomonadati</taxon>
        <taxon>Pseudomonadota</taxon>
        <taxon>Betaproteobacteria</taxon>
        <taxon>Burkholderiales</taxon>
        <taxon>Sphaerotilaceae</taxon>
        <taxon>Piscinibacter</taxon>
    </lineage>
</organism>
<proteinExistence type="predicted"/>
<gene>
    <name evidence="1" type="ORF">A4W93_27290</name>
</gene>
<dbReference type="AlphaFoldDB" id="A0A1W6LGH2"/>
<evidence type="ECO:0000313" key="2">
    <source>
        <dbReference type="Proteomes" id="UP000193427"/>
    </source>
</evidence>
<protein>
    <submittedName>
        <fullName evidence="1">Uncharacterized protein</fullName>
    </submittedName>
</protein>
<dbReference type="STRING" id="946333.A4W93_27290"/>